<dbReference type="PANTHER" id="PTHR12496">
    <property type="entry name" value="CGI-41 METHYLTRANSFERASE"/>
    <property type="match status" value="1"/>
</dbReference>
<keyword evidence="2" id="KW-1185">Reference proteome</keyword>
<dbReference type="InterPro" id="IPR052220">
    <property type="entry name" value="METTL25"/>
</dbReference>
<reference evidence="1" key="1">
    <citation type="submission" date="2025-08" db="UniProtKB">
        <authorList>
            <consortium name="Ensembl"/>
        </authorList>
    </citation>
    <scope>IDENTIFICATION</scope>
</reference>
<name>A0A8C0IYC7_CHEAB</name>
<evidence type="ECO:0000313" key="2">
    <source>
        <dbReference type="Proteomes" id="UP000694404"/>
    </source>
</evidence>
<proteinExistence type="predicted"/>
<gene>
    <name evidence="1" type="primary">METTL25B</name>
</gene>
<dbReference type="Proteomes" id="UP000694404">
    <property type="component" value="Unplaced"/>
</dbReference>
<evidence type="ECO:0000313" key="1">
    <source>
        <dbReference type="Ensembl" id="ENSCABP00000024088.1"/>
    </source>
</evidence>
<accession>A0A8C0IYC7</accession>
<sequence length="144" mass="15669">QRGYETLTTQPEEFRENRCQSSKLNPLFRKHVKPKKQHEIWQLGKGHLSRFLAFGLGLSVTAIEGDGRLVDMATKFDRELVWALEKEQARRAQVRPAGLAARGAGLHCPPGSGLCGHHAGSATKHCGLLQPGLVAGDDLPAGAR</sequence>
<organism evidence="1 2">
    <name type="scientific">Chelonoidis abingdonii</name>
    <name type="common">Abingdon island giant tortoise</name>
    <name type="synonym">Testudo abingdonii</name>
    <dbReference type="NCBI Taxonomy" id="106734"/>
    <lineage>
        <taxon>Eukaryota</taxon>
        <taxon>Metazoa</taxon>
        <taxon>Chordata</taxon>
        <taxon>Craniata</taxon>
        <taxon>Vertebrata</taxon>
        <taxon>Euteleostomi</taxon>
        <taxon>Archelosauria</taxon>
        <taxon>Testudinata</taxon>
        <taxon>Testudines</taxon>
        <taxon>Cryptodira</taxon>
        <taxon>Durocryptodira</taxon>
        <taxon>Testudinoidea</taxon>
        <taxon>Testudinidae</taxon>
        <taxon>Chelonoidis</taxon>
    </lineage>
</organism>
<dbReference type="PANTHER" id="PTHR12496:SF2">
    <property type="entry name" value="METHYLTRANSFERASE-LIKE PROTEIN 25B"/>
    <property type="match status" value="1"/>
</dbReference>
<dbReference type="GeneTree" id="ENSGT00530000063745"/>
<protein>
    <submittedName>
        <fullName evidence="1">Methyltransferase like 25B</fullName>
    </submittedName>
</protein>
<dbReference type="AlphaFoldDB" id="A0A8C0IYC7"/>
<reference evidence="1" key="2">
    <citation type="submission" date="2025-09" db="UniProtKB">
        <authorList>
            <consortium name="Ensembl"/>
        </authorList>
    </citation>
    <scope>IDENTIFICATION</scope>
</reference>
<dbReference type="Ensembl" id="ENSCABT00000026388.1">
    <property type="protein sequence ID" value="ENSCABP00000024088.1"/>
    <property type="gene ID" value="ENSCABG00000017746.1"/>
</dbReference>